<evidence type="ECO:0000313" key="3">
    <source>
        <dbReference type="Proteomes" id="UP000658997"/>
    </source>
</evidence>
<keyword evidence="3" id="KW-1185">Reference proteome</keyword>
<protein>
    <recommendedName>
        <fullName evidence="4">Reverse transcriptase domain-containing protein</fullName>
    </recommendedName>
</protein>
<reference evidence="2" key="1">
    <citation type="submission" date="2018-08" db="EMBL/GenBank/DDBJ databases">
        <authorList>
            <person name="Guldener U."/>
        </authorList>
    </citation>
    <scope>NUCLEOTIDE SEQUENCE</scope>
    <source>
        <strain evidence="2">UB2</strain>
    </source>
</reference>
<dbReference type="EMBL" id="ULHB01000035">
    <property type="protein sequence ID" value="SYW78125.1"/>
    <property type="molecule type" value="Genomic_DNA"/>
</dbReference>
<dbReference type="AlphaFoldDB" id="A0A8H8QKS6"/>
<dbReference type="InterPro" id="IPR043502">
    <property type="entry name" value="DNA/RNA_pol_sf"/>
</dbReference>
<dbReference type="Proteomes" id="UP000658997">
    <property type="component" value="Unassembled WGS sequence"/>
</dbReference>
<feature type="compositionally biased region" description="Polar residues" evidence="1">
    <location>
        <begin position="363"/>
        <end position="374"/>
    </location>
</feature>
<evidence type="ECO:0008006" key="4">
    <source>
        <dbReference type="Google" id="ProtNLM"/>
    </source>
</evidence>
<feature type="region of interest" description="Disordered" evidence="1">
    <location>
        <begin position="344"/>
        <end position="374"/>
    </location>
</feature>
<gene>
    <name evidence="2" type="ORF">UBRO2_02317</name>
</gene>
<dbReference type="PANTHER" id="PTHR33050:SF7">
    <property type="entry name" value="RIBONUCLEASE H"/>
    <property type="match status" value="1"/>
</dbReference>
<proteinExistence type="predicted"/>
<dbReference type="SUPFAM" id="SSF56672">
    <property type="entry name" value="DNA/RNA polymerases"/>
    <property type="match status" value="1"/>
</dbReference>
<accession>A0A8H8QKS6</accession>
<feature type="compositionally biased region" description="Polar residues" evidence="1">
    <location>
        <begin position="1"/>
        <end position="45"/>
    </location>
</feature>
<feature type="region of interest" description="Disordered" evidence="1">
    <location>
        <begin position="73"/>
        <end position="101"/>
    </location>
</feature>
<dbReference type="PANTHER" id="PTHR33050">
    <property type="entry name" value="REVERSE TRANSCRIPTASE DOMAIN-CONTAINING PROTEIN"/>
    <property type="match status" value="1"/>
</dbReference>
<feature type="region of interest" description="Disordered" evidence="1">
    <location>
        <begin position="1"/>
        <end position="60"/>
    </location>
</feature>
<evidence type="ECO:0000313" key="2">
    <source>
        <dbReference type="EMBL" id="SYW78125.1"/>
    </source>
</evidence>
<name>A0A8H8QKS6_9BASI</name>
<organism evidence="2 3">
    <name type="scientific">Ustilago bromivora</name>
    <dbReference type="NCBI Taxonomy" id="307758"/>
    <lineage>
        <taxon>Eukaryota</taxon>
        <taxon>Fungi</taxon>
        <taxon>Dikarya</taxon>
        <taxon>Basidiomycota</taxon>
        <taxon>Ustilaginomycotina</taxon>
        <taxon>Ustilaginomycetes</taxon>
        <taxon>Ustilaginales</taxon>
        <taxon>Ustilaginaceae</taxon>
        <taxon>Ustilago</taxon>
    </lineage>
</organism>
<evidence type="ECO:0000256" key="1">
    <source>
        <dbReference type="SAM" id="MobiDB-lite"/>
    </source>
</evidence>
<comment type="caution">
    <text evidence="2">The sequence shown here is derived from an EMBL/GenBank/DDBJ whole genome shotgun (WGS) entry which is preliminary data.</text>
</comment>
<dbReference type="InterPro" id="IPR052055">
    <property type="entry name" value="Hepadnavirus_pol/RT"/>
</dbReference>
<sequence>MRNNSVAFSNNTGPSQNSNATGTSEVPTTNGPPQTLNTTGTSQDPTAIGPLPNPVSTSITNLASPVLPTLVASHPTAPPAPPLTSVSSAPITTPAEPSPHFVTRSDLSASIGELRQFLQDEIAEAFQKVARTATQLPPGPVSNLSRSDNIPQAPPAQAFPARLGEYLAAITYLWLSTDLIDKVHQDTLSIYDLPKLANPSWPGATAQEEPAPVVIEGFSVVKGPSTSASNRQFSKAVPNFSTFGQLWVIYLSLRSSTSHDNDISVSLGRFYQHVANLSDSSMPRTSKEFQLVPPPPPIPSGPRHVMTTRAATRCACRGTRANVPAQTSDRASESTCASPVVVRTRRRRAHAPLNPQGPRRRQTTPTNYSNPSFTLSQPSLVVSLVPRGYSGATWPQRLPVTCPSLPKPRRLTARSSGCPIAHSGSSSTHPLHVPSCDQALAQLMPLQTLRLPPRPNTSVVQPLYNPSGLPARYDGPMTHLQLELATRLQEGRLVKVNPKRSSLVCSPIGIVPKPRSTKQRTIHHLSHPCKPRPHQLPSVNDGISPSFTSIQYGSLVPLLAFVQTNQGCRLWKSDLTDAFRHVVTTLDDARLLGFSFDGRHYMETGLTFGGRSSPWLFNLFAEALHWVLQSTTHHPVKHYLDDFFGAVPVASDPSCSALGLRLAPQKTFWDTTKLKILGIEVDTVQQCIGITLERRQHILDAITMLLAWRSAHLINWQRIAGLLQFVSQVVPHGRAYLQRLYDASKTAHRHPFSLRRISRPAAAELRWWQTTLRAWPGHSLLQPSPLVVEHNWTDASKRGYGAHQGLMQSPSAALSREAPRRHRAKDIRFLEALAVLEALRAFSIRWTDPRLVVLHIDNTNVKFGLHTGRSHDPLTETILPTLSYCTPPPLPHHLRGAPKAFVTATGCSALVATYICLKHELDALRSWHVDLGFSLDAFSHGCFERVVCGIKCTHGLRPAASKLPITLPLLWALLEQLQHSTSLGAWDRQVVAVAFSISFACFLRCGEVTWDHASPTQLLVHSITWHEDYAILLLPASKTDPFRLGTPLVVPKVGGLECPYVALCLLCPPVRRPNAPLFGLLTATSHLPDRSSYSTFAQPCLNSASTPPNTPGTPFAEERLRGRLCKALTPKPSSSSAGGTQIAIDNMLTVLLPSAAQWWPPPSIQPGKAHSSLLVLPGETPSSNLAEPLAPLQ</sequence>